<feature type="region of interest" description="Disordered" evidence="1">
    <location>
        <begin position="37"/>
        <end position="58"/>
    </location>
</feature>
<evidence type="ECO:0000256" key="1">
    <source>
        <dbReference type="SAM" id="MobiDB-lite"/>
    </source>
</evidence>
<dbReference type="EMBL" id="KQ474075">
    <property type="protein sequence ID" value="KPV77140.1"/>
    <property type="molecule type" value="Genomic_DNA"/>
</dbReference>
<accession>A0A194S9J9</accession>
<gene>
    <name evidence="2" type="ORF">RHOBADRAFT_64663</name>
</gene>
<dbReference type="Proteomes" id="UP000053890">
    <property type="component" value="Unassembled WGS sequence"/>
</dbReference>
<sequence length="58" mass="6154">MGASTMLALPLDECALYGALVPSWCALVVRDAPDLPSRHLREVPPCSSAQERGRGSTT</sequence>
<name>A0A194S9J9_RHOGW</name>
<keyword evidence="3" id="KW-1185">Reference proteome</keyword>
<protein>
    <submittedName>
        <fullName evidence="2">Uncharacterized protein</fullName>
    </submittedName>
</protein>
<evidence type="ECO:0000313" key="3">
    <source>
        <dbReference type="Proteomes" id="UP000053890"/>
    </source>
</evidence>
<dbReference type="GeneID" id="28978991"/>
<dbReference type="RefSeq" id="XP_018273189.1">
    <property type="nucleotide sequence ID" value="XM_018418544.1"/>
</dbReference>
<evidence type="ECO:0000313" key="2">
    <source>
        <dbReference type="EMBL" id="KPV77140.1"/>
    </source>
</evidence>
<dbReference type="AlphaFoldDB" id="A0A194S9J9"/>
<proteinExistence type="predicted"/>
<reference evidence="2 3" key="1">
    <citation type="journal article" date="2015" name="Front. Microbiol.">
        <title>Genome sequence of the plant growth promoting endophytic yeast Rhodotorula graminis WP1.</title>
        <authorList>
            <person name="Firrincieli A."/>
            <person name="Otillar R."/>
            <person name="Salamov A."/>
            <person name="Schmutz J."/>
            <person name="Khan Z."/>
            <person name="Redman R.S."/>
            <person name="Fleck N.D."/>
            <person name="Lindquist E."/>
            <person name="Grigoriev I.V."/>
            <person name="Doty S.L."/>
        </authorList>
    </citation>
    <scope>NUCLEOTIDE SEQUENCE [LARGE SCALE GENOMIC DNA]</scope>
    <source>
        <strain evidence="2 3">WP1</strain>
    </source>
</reference>
<organism evidence="2 3">
    <name type="scientific">Rhodotorula graminis (strain WP1)</name>
    <dbReference type="NCBI Taxonomy" id="578459"/>
    <lineage>
        <taxon>Eukaryota</taxon>
        <taxon>Fungi</taxon>
        <taxon>Dikarya</taxon>
        <taxon>Basidiomycota</taxon>
        <taxon>Pucciniomycotina</taxon>
        <taxon>Microbotryomycetes</taxon>
        <taxon>Sporidiobolales</taxon>
        <taxon>Sporidiobolaceae</taxon>
        <taxon>Rhodotorula</taxon>
    </lineage>
</organism>